<protein>
    <submittedName>
        <fullName evidence="1">Uncharacterized protein</fullName>
    </submittedName>
</protein>
<gene>
    <name evidence="1" type="ORF">BOW53_06220</name>
</gene>
<proteinExistence type="predicted"/>
<evidence type="ECO:0000313" key="1">
    <source>
        <dbReference type="EMBL" id="OOZ40810.1"/>
    </source>
</evidence>
<sequence length="152" mass="17727">MPRIEIYAETEEGTFRRTSVQPFNMLRDNIAGISSSRGKIVTSKYARGEVKWKTPTIKLHSGRPKSYYQFLREQLKMRRLYVFSAPSLNGRLHQLDVLELKLKTFSSSRVKEMFAERYMEAVSLMPEPPQSRGRDVEAVMRLRERLHTAMNG</sequence>
<keyword evidence="2" id="KW-1185">Reference proteome</keyword>
<reference evidence="1 2" key="1">
    <citation type="submission" date="2016-11" db="EMBL/GenBank/DDBJ databases">
        <title>Mixed transmission modes and dynamic genome evolution in an obligate animal-bacterial symbiosis.</title>
        <authorList>
            <person name="Russell S.L."/>
            <person name="Corbett-Detig R.B."/>
            <person name="Cavanaugh C.M."/>
        </authorList>
    </citation>
    <scope>NUCLEOTIDE SEQUENCE [LARGE SCALE GENOMIC DNA]</scope>
    <source>
        <strain evidence="1">Sveles-Q1</strain>
    </source>
</reference>
<dbReference type="AlphaFoldDB" id="A0A1T2L6X7"/>
<dbReference type="EMBL" id="MPRL01000017">
    <property type="protein sequence ID" value="OOZ40810.1"/>
    <property type="molecule type" value="Genomic_DNA"/>
</dbReference>
<accession>A0A1T2L6X7</accession>
<evidence type="ECO:0000313" key="2">
    <source>
        <dbReference type="Proteomes" id="UP000191110"/>
    </source>
</evidence>
<organism evidence="1 2">
    <name type="scientific">Solemya pervernicosa gill symbiont</name>
    <dbReference type="NCBI Taxonomy" id="642797"/>
    <lineage>
        <taxon>Bacteria</taxon>
        <taxon>Pseudomonadati</taxon>
        <taxon>Pseudomonadota</taxon>
        <taxon>Gammaproteobacteria</taxon>
        <taxon>sulfur-oxidizing symbionts</taxon>
    </lineage>
</organism>
<comment type="caution">
    <text evidence="1">The sequence shown here is derived from an EMBL/GenBank/DDBJ whole genome shotgun (WGS) entry which is preliminary data.</text>
</comment>
<name>A0A1T2L6X7_9GAMM</name>
<dbReference type="Proteomes" id="UP000191110">
    <property type="component" value="Unassembled WGS sequence"/>
</dbReference>